<evidence type="ECO:0000256" key="1">
    <source>
        <dbReference type="SAM" id="Phobius"/>
    </source>
</evidence>
<sequence length="331" mass="38581">MKVKKYRELIIFIILIPVFLLAAFFVSSRMENQLPAYSVINKSSLGSSVFYEAMKKLNMPVERVLKPVEEQDYSTIQIVVPGGKFDINSPSIKSWVNKGGVLVRLAAGNIHMVDYGVNPDIRGNITVYNYGKGAVITSDAAYITNKALLENTSNAYSLLSEVSNFNNRKIYFNETNLFQAAVKVSLWDFIPLWGRFLIFQFVLCLAAFFYYKGKRFGRPIALYEEVERSENEYLFSASALYRQAKSYDLIAESYYKNLLYQIRHTHENWLEYWEREELPALNKAKQAYEFMNTSKVKRKPKEYIQIITTIEQLNRILKKRRDSYWKALKKI</sequence>
<gene>
    <name evidence="2" type="ORF">JK636_12370</name>
</gene>
<name>A0ABS1TB22_9CLOT</name>
<dbReference type="Proteomes" id="UP000632377">
    <property type="component" value="Unassembled WGS sequence"/>
</dbReference>
<evidence type="ECO:0000313" key="2">
    <source>
        <dbReference type="EMBL" id="MBL4936553.1"/>
    </source>
</evidence>
<keyword evidence="1" id="KW-0812">Transmembrane</keyword>
<comment type="caution">
    <text evidence="2">The sequence shown here is derived from an EMBL/GenBank/DDBJ whole genome shotgun (WGS) entry which is preliminary data.</text>
</comment>
<dbReference type="EMBL" id="JAESWC010000007">
    <property type="protein sequence ID" value="MBL4936553.1"/>
    <property type="molecule type" value="Genomic_DNA"/>
</dbReference>
<accession>A0ABS1TB22</accession>
<keyword evidence="3" id="KW-1185">Reference proteome</keyword>
<keyword evidence="1" id="KW-1133">Transmembrane helix</keyword>
<feature type="transmembrane region" description="Helical" evidence="1">
    <location>
        <begin position="9"/>
        <end position="27"/>
    </location>
</feature>
<keyword evidence="1" id="KW-0472">Membrane</keyword>
<protein>
    <submittedName>
        <fullName evidence="2">DUF4350 domain-containing protein</fullName>
    </submittedName>
</protein>
<evidence type="ECO:0000313" key="3">
    <source>
        <dbReference type="Proteomes" id="UP000632377"/>
    </source>
</evidence>
<reference evidence="2 3" key="1">
    <citation type="submission" date="2021-01" db="EMBL/GenBank/DDBJ databases">
        <title>Genome public.</title>
        <authorList>
            <person name="Liu C."/>
            <person name="Sun Q."/>
        </authorList>
    </citation>
    <scope>NUCLEOTIDE SEQUENCE [LARGE SCALE GENOMIC DNA]</scope>
    <source>
        <strain evidence="2 3">YIM B02515</strain>
    </source>
</reference>
<organism evidence="2 3">
    <name type="scientific">Clostridium rhizosphaerae</name>
    <dbReference type="NCBI Taxonomy" id="2803861"/>
    <lineage>
        <taxon>Bacteria</taxon>
        <taxon>Bacillati</taxon>
        <taxon>Bacillota</taxon>
        <taxon>Clostridia</taxon>
        <taxon>Eubacteriales</taxon>
        <taxon>Clostridiaceae</taxon>
        <taxon>Clostridium</taxon>
    </lineage>
</organism>
<dbReference type="RefSeq" id="WP_202749311.1">
    <property type="nucleotide sequence ID" value="NZ_JAESWC010000007.1"/>
</dbReference>
<proteinExistence type="predicted"/>
<feature type="transmembrane region" description="Helical" evidence="1">
    <location>
        <begin position="192"/>
        <end position="211"/>
    </location>
</feature>